<sequence length="214" mass="23915">VTVIGQAMRWMLLCIFMGAGLSPACADADGHERLDRFFEKVTTFKASFIQVVLDENLLALEETNGLLWIARPGRFRWDYESVHAQTIVADGQVLWVYDVELEQVTRRQQESAIGQTPAVLLSSGRQYRKDYNVTILGSQGAINWISLVPKSSDGSFAEIQLGFEGETLRLIQLLDELNQITRVTLADVVENETIPDSVFHFVPPTGVDVISDVE</sequence>
<dbReference type="CDD" id="cd16325">
    <property type="entry name" value="LolA"/>
    <property type="match status" value="1"/>
</dbReference>
<evidence type="ECO:0000256" key="5">
    <source>
        <dbReference type="ARBA" id="ARBA00022448"/>
    </source>
</evidence>
<dbReference type="PANTHER" id="PTHR35869:SF1">
    <property type="entry name" value="OUTER-MEMBRANE LIPOPROTEIN CARRIER PROTEIN"/>
    <property type="match status" value="1"/>
</dbReference>
<keyword evidence="6" id="KW-0574">Periplasm</keyword>
<name>A0A381S344_9ZZZZ</name>
<dbReference type="Pfam" id="PF03548">
    <property type="entry name" value="LolA"/>
    <property type="match status" value="1"/>
</dbReference>
<dbReference type="InterPro" id="IPR029046">
    <property type="entry name" value="LolA/LolB/LppX"/>
</dbReference>
<evidence type="ECO:0000256" key="4">
    <source>
        <dbReference type="ARBA" id="ARBA00014035"/>
    </source>
</evidence>
<gene>
    <name evidence="9" type="ORF">METZ01_LOCUS50605</name>
</gene>
<comment type="similarity">
    <text evidence="2">Belongs to the LolA family.</text>
</comment>
<dbReference type="InterPro" id="IPR018323">
    <property type="entry name" value="OM_lipoprot_carrier_LolA_Pbac"/>
</dbReference>
<keyword evidence="8" id="KW-0143">Chaperone</keyword>
<evidence type="ECO:0000313" key="9">
    <source>
        <dbReference type="EMBL" id="SUZ97751.1"/>
    </source>
</evidence>
<feature type="non-terminal residue" evidence="9">
    <location>
        <position position="1"/>
    </location>
</feature>
<dbReference type="GO" id="GO:0042953">
    <property type="term" value="P:lipoprotein transport"/>
    <property type="evidence" value="ECO:0007669"/>
    <property type="project" value="InterPro"/>
</dbReference>
<evidence type="ECO:0000256" key="6">
    <source>
        <dbReference type="ARBA" id="ARBA00022764"/>
    </source>
</evidence>
<keyword evidence="7" id="KW-0653">Protein transport</keyword>
<evidence type="ECO:0000256" key="8">
    <source>
        <dbReference type="ARBA" id="ARBA00023186"/>
    </source>
</evidence>
<dbReference type="SUPFAM" id="SSF89392">
    <property type="entry name" value="Prokaryotic lipoproteins and lipoprotein localization factors"/>
    <property type="match status" value="1"/>
</dbReference>
<dbReference type="HAMAP" id="MF_00240">
    <property type="entry name" value="LolA"/>
    <property type="match status" value="1"/>
</dbReference>
<reference evidence="9" key="1">
    <citation type="submission" date="2018-05" db="EMBL/GenBank/DDBJ databases">
        <authorList>
            <person name="Lanie J.A."/>
            <person name="Ng W.-L."/>
            <person name="Kazmierczak K.M."/>
            <person name="Andrzejewski T.M."/>
            <person name="Davidsen T.M."/>
            <person name="Wayne K.J."/>
            <person name="Tettelin H."/>
            <person name="Glass J.I."/>
            <person name="Rusch D."/>
            <person name="Podicherti R."/>
            <person name="Tsui H.-C.T."/>
            <person name="Winkler M.E."/>
        </authorList>
    </citation>
    <scope>NUCLEOTIDE SEQUENCE</scope>
</reference>
<dbReference type="AlphaFoldDB" id="A0A381S344"/>
<comment type="subcellular location">
    <subcellularLocation>
        <location evidence="1">Periplasm</location>
    </subcellularLocation>
</comment>
<organism evidence="9">
    <name type="scientific">marine metagenome</name>
    <dbReference type="NCBI Taxonomy" id="408172"/>
    <lineage>
        <taxon>unclassified sequences</taxon>
        <taxon>metagenomes</taxon>
        <taxon>ecological metagenomes</taxon>
    </lineage>
</organism>
<dbReference type="GO" id="GO:0042597">
    <property type="term" value="C:periplasmic space"/>
    <property type="evidence" value="ECO:0007669"/>
    <property type="project" value="UniProtKB-SubCell"/>
</dbReference>
<protein>
    <recommendedName>
        <fullName evidence="4">Outer-membrane lipoprotein carrier protein</fullName>
    </recommendedName>
</protein>
<evidence type="ECO:0000256" key="1">
    <source>
        <dbReference type="ARBA" id="ARBA00004418"/>
    </source>
</evidence>
<comment type="subunit">
    <text evidence="3">Monomer.</text>
</comment>
<keyword evidence="5" id="KW-0813">Transport</keyword>
<dbReference type="EMBL" id="UINC01002538">
    <property type="protein sequence ID" value="SUZ97751.1"/>
    <property type="molecule type" value="Genomic_DNA"/>
</dbReference>
<evidence type="ECO:0000256" key="3">
    <source>
        <dbReference type="ARBA" id="ARBA00011245"/>
    </source>
</evidence>
<dbReference type="PANTHER" id="PTHR35869">
    <property type="entry name" value="OUTER-MEMBRANE LIPOPROTEIN CARRIER PROTEIN"/>
    <property type="match status" value="1"/>
</dbReference>
<proteinExistence type="inferred from homology"/>
<evidence type="ECO:0000256" key="7">
    <source>
        <dbReference type="ARBA" id="ARBA00022927"/>
    </source>
</evidence>
<accession>A0A381S344</accession>
<dbReference type="InterPro" id="IPR004564">
    <property type="entry name" value="OM_lipoprot_carrier_LolA-like"/>
</dbReference>
<evidence type="ECO:0000256" key="2">
    <source>
        <dbReference type="ARBA" id="ARBA00007615"/>
    </source>
</evidence>
<dbReference type="NCBIfam" id="TIGR00547">
    <property type="entry name" value="lolA"/>
    <property type="match status" value="1"/>
</dbReference>
<dbReference type="Gene3D" id="2.50.20.10">
    <property type="entry name" value="Lipoprotein localisation LolA/LolB/LppX"/>
    <property type="match status" value="1"/>
</dbReference>